<evidence type="ECO:0000256" key="3">
    <source>
        <dbReference type="ARBA" id="ARBA00005795"/>
    </source>
</evidence>
<name>A0A1Q8RVY8_9PEZI</name>
<evidence type="ECO:0000256" key="1">
    <source>
        <dbReference type="ARBA" id="ARBA00004123"/>
    </source>
</evidence>
<dbReference type="AlphaFoldDB" id="A0A1Q8RVY8"/>
<keyword evidence="10" id="KW-1185">Reference proteome</keyword>
<keyword evidence="5 8" id="KW-0175">Coiled coil</keyword>
<dbReference type="PANTHER" id="PTHR14401:SF6">
    <property type="entry name" value="CENTROMERE PROTEIN K"/>
    <property type="match status" value="1"/>
</dbReference>
<dbReference type="PANTHER" id="PTHR14401">
    <property type="entry name" value="CENTROMERE PROTEIN K"/>
    <property type="match status" value="1"/>
</dbReference>
<keyword evidence="6" id="KW-0539">Nucleus</keyword>
<comment type="subcellular location">
    <subcellularLocation>
        <location evidence="2">Chromosome</location>
        <location evidence="2">Centromere</location>
    </subcellularLocation>
    <subcellularLocation>
        <location evidence="1">Nucleus</location>
    </subcellularLocation>
</comment>
<dbReference type="Proteomes" id="UP000186583">
    <property type="component" value="Unassembled WGS sequence"/>
</dbReference>
<evidence type="ECO:0000256" key="7">
    <source>
        <dbReference type="ARBA" id="ARBA00023328"/>
    </source>
</evidence>
<evidence type="ECO:0000313" key="10">
    <source>
        <dbReference type="Proteomes" id="UP000186583"/>
    </source>
</evidence>
<protein>
    <submittedName>
        <fullName evidence="9">Uncharacterized protein</fullName>
    </submittedName>
</protein>
<dbReference type="GO" id="GO:0051382">
    <property type="term" value="P:kinetochore assembly"/>
    <property type="evidence" value="ECO:0007669"/>
    <property type="project" value="InterPro"/>
</dbReference>
<sequence length="328" mass="36758">MSEIPRPVSDRYALSLEQSLQELQEKIQQHRVELAALHQNGKHVSRNLPGPGSQPYEVMKSAFEEVTGAPPFVPFSGSVLPALLALRKTHQTFVESRAYLTSQGASLDQAKRRLEIEQATLTDQKLLQQSLERRIQSLKDEAESMMELTPEQAAEKRLDELKQKKQQYQRDTSKLLKDLKNFIDNHLAAQLAAEDLGGPVVGDMMDVDSDQLIAGFNAQGRPVKAKSKPDEDKRQRRLEEVWGIPQEDEDHPGGNADEAAAAGREMRELTEQLLNQLSEAGGDSTSAYVKLPKETAAARFLVRSKVAQFHPRDAMRLKLIDFGRELDD</sequence>
<feature type="coiled-coil region" evidence="8">
    <location>
        <begin position="121"/>
        <end position="178"/>
    </location>
</feature>
<dbReference type="OrthoDB" id="9445768at2759"/>
<comment type="caution">
    <text evidence="9">The sequence shown here is derived from an EMBL/GenBank/DDBJ whole genome shotgun (WGS) entry which is preliminary data.</text>
</comment>
<evidence type="ECO:0000256" key="5">
    <source>
        <dbReference type="ARBA" id="ARBA00023054"/>
    </source>
</evidence>
<organism evidence="9 10">
    <name type="scientific">Colletotrichum chlorophyti</name>
    <dbReference type="NCBI Taxonomy" id="708187"/>
    <lineage>
        <taxon>Eukaryota</taxon>
        <taxon>Fungi</taxon>
        <taxon>Dikarya</taxon>
        <taxon>Ascomycota</taxon>
        <taxon>Pezizomycotina</taxon>
        <taxon>Sordariomycetes</taxon>
        <taxon>Hypocreomycetidae</taxon>
        <taxon>Glomerellales</taxon>
        <taxon>Glomerellaceae</taxon>
        <taxon>Colletotrichum</taxon>
    </lineage>
</organism>
<comment type="similarity">
    <text evidence="3">Belongs to the CENP-K/MCM22 family.</text>
</comment>
<evidence type="ECO:0000256" key="4">
    <source>
        <dbReference type="ARBA" id="ARBA00022454"/>
    </source>
</evidence>
<feature type="coiled-coil region" evidence="8">
    <location>
        <begin position="13"/>
        <end position="40"/>
    </location>
</feature>
<evidence type="ECO:0000313" key="9">
    <source>
        <dbReference type="EMBL" id="OLN88664.1"/>
    </source>
</evidence>
<evidence type="ECO:0000256" key="2">
    <source>
        <dbReference type="ARBA" id="ARBA00004584"/>
    </source>
</evidence>
<gene>
    <name evidence="9" type="ORF">CCHL11_01880</name>
</gene>
<reference evidence="9 10" key="1">
    <citation type="submission" date="2016-11" db="EMBL/GenBank/DDBJ databases">
        <title>Draft Genome Assembly of Colletotrichum chlorophyti a pathogen of herbaceous plants.</title>
        <authorList>
            <person name="Gan P."/>
            <person name="Narusaka M."/>
            <person name="Tsushima A."/>
            <person name="Narusaka Y."/>
            <person name="Takano Y."/>
            <person name="Shirasu K."/>
        </authorList>
    </citation>
    <scope>NUCLEOTIDE SEQUENCE [LARGE SCALE GENOMIC DNA]</scope>
    <source>
        <strain evidence="9 10">NTL11</strain>
    </source>
</reference>
<keyword evidence="4" id="KW-0158">Chromosome</keyword>
<dbReference type="GO" id="GO:0000070">
    <property type="term" value="P:mitotic sister chromatid segregation"/>
    <property type="evidence" value="ECO:0007669"/>
    <property type="project" value="TreeGrafter"/>
</dbReference>
<proteinExistence type="inferred from homology"/>
<dbReference type="EMBL" id="MPGH01000087">
    <property type="protein sequence ID" value="OLN88664.1"/>
    <property type="molecule type" value="Genomic_DNA"/>
</dbReference>
<accession>A0A1Q8RVY8</accession>
<evidence type="ECO:0000256" key="6">
    <source>
        <dbReference type="ARBA" id="ARBA00023242"/>
    </source>
</evidence>
<dbReference type="GO" id="GO:0000775">
    <property type="term" value="C:chromosome, centromeric region"/>
    <property type="evidence" value="ECO:0007669"/>
    <property type="project" value="UniProtKB-SubCell"/>
</dbReference>
<dbReference type="GO" id="GO:0005634">
    <property type="term" value="C:nucleus"/>
    <property type="evidence" value="ECO:0007669"/>
    <property type="project" value="UniProtKB-SubCell"/>
</dbReference>
<dbReference type="InterPro" id="IPR020993">
    <property type="entry name" value="Centromere_CenpK"/>
</dbReference>
<keyword evidence="7" id="KW-0137">Centromere</keyword>
<evidence type="ECO:0000256" key="8">
    <source>
        <dbReference type="SAM" id="Coils"/>
    </source>
</evidence>